<dbReference type="Gene3D" id="4.10.60.10">
    <property type="entry name" value="Zinc finger, CCHC-type"/>
    <property type="match status" value="1"/>
</dbReference>
<comment type="caution">
    <text evidence="3">The sequence shown here is derived from an EMBL/GenBank/DDBJ whole genome shotgun (WGS) entry which is preliminary data.</text>
</comment>
<dbReference type="AlphaFoldDB" id="A0AAW1KKP3"/>
<feature type="compositionally biased region" description="Basic and acidic residues" evidence="1">
    <location>
        <begin position="285"/>
        <end position="295"/>
    </location>
</feature>
<evidence type="ECO:0000313" key="3">
    <source>
        <dbReference type="EMBL" id="KAK9720017.1"/>
    </source>
</evidence>
<feature type="domain" description="Pre-C2HC" evidence="2">
    <location>
        <begin position="192"/>
        <end position="254"/>
    </location>
</feature>
<feature type="region of interest" description="Disordered" evidence="1">
    <location>
        <begin position="285"/>
        <end position="358"/>
    </location>
</feature>
<feature type="compositionally biased region" description="Basic and acidic residues" evidence="1">
    <location>
        <begin position="71"/>
        <end position="81"/>
    </location>
</feature>
<dbReference type="PANTHER" id="PTHR33273:SF2">
    <property type="entry name" value="ENDONUCLEASE_EXONUCLEASE_PHOSPHATASE DOMAIN-CONTAINING PROTEIN"/>
    <property type="match status" value="1"/>
</dbReference>
<dbReference type="PANTHER" id="PTHR33273">
    <property type="entry name" value="DOMAIN-CONTAINING PROTEIN, PUTATIVE-RELATED"/>
    <property type="match status" value="1"/>
</dbReference>
<evidence type="ECO:0000256" key="1">
    <source>
        <dbReference type="SAM" id="MobiDB-lite"/>
    </source>
</evidence>
<dbReference type="SUPFAM" id="SSF57756">
    <property type="entry name" value="Retrovirus zinc finger-like domains"/>
    <property type="match status" value="1"/>
</dbReference>
<feature type="compositionally biased region" description="Polar residues" evidence="1">
    <location>
        <begin position="27"/>
        <end position="41"/>
    </location>
</feature>
<sequence length="430" mass="48200">MVDSFPPLGGRTKSKLTQLAQGESYDNRATNSQASNDTSAGPQIRRYPSLPIRPQRARPTTGITTVSLSGNDEKSPQNDKAANEKIPPIILRDKAQWAKLSSNIRRKSINFLKAQNITDGIRIFPSSEADFQALSKHLSAEGIPFHTYPEADFQALSKHLSAEGIPFHTYQLPSEKLLNVVLRSIPIEILEEDIYNDLRERGFAPECVIRMRRARDKAPMPLVLVKIDKKYKNIYHLKEVVSLDISVEALKSRSTIGQCFRCQRFGHAQSRCSAQKKCVACAEDHDARDCPRPKTDPGATSPEATRSAEPRSYSQALSGAHQRPQAKTPKSPKSPRVSWRRHATPSYDRPSSDVNGPEDAKVEKLMDVLQGLFVQIEAVTKVIQQMYPRRSKKPHGLMDVLQGLFVQIEAVTKVIQQMYPRRSKKPHGAH</sequence>
<dbReference type="InterPro" id="IPR006579">
    <property type="entry name" value="Pre_C2HC_dom"/>
</dbReference>
<dbReference type="GO" id="GO:0008270">
    <property type="term" value="F:zinc ion binding"/>
    <property type="evidence" value="ECO:0007669"/>
    <property type="project" value="InterPro"/>
</dbReference>
<evidence type="ECO:0000259" key="2">
    <source>
        <dbReference type="Pfam" id="PF07530"/>
    </source>
</evidence>
<name>A0AAW1KKP3_POPJA</name>
<accession>A0AAW1KKP3</accession>
<feature type="compositionally biased region" description="Polar residues" evidence="1">
    <location>
        <begin position="61"/>
        <end position="70"/>
    </location>
</feature>
<gene>
    <name evidence="3" type="ORF">QE152_g22314</name>
</gene>
<dbReference type="Proteomes" id="UP001458880">
    <property type="component" value="Unassembled WGS sequence"/>
</dbReference>
<reference evidence="3 4" key="1">
    <citation type="journal article" date="2024" name="BMC Genomics">
        <title>De novo assembly and annotation of Popillia japonica's genome with initial clues to its potential as an invasive pest.</title>
        <authorList>
            <person name="Cucini C."/>
            <person name="Boschi S."/>
            <person name="Funari R."/>
            <person name="Cardaioli E."/>
            <person name="Iannotti N."/>
            <person name="Marturano G."/>
            <person name="Paoli F."/>
            <person name="Bruttini M."/>
            <person name="Carapelli A."/>
            <person name="Frati F."/>
            <person name="Nardi F."/>
        </authorList>
    </citation>
    <scope>NUCLEOTIDE SEQUENCE [LARGE SCALE GENOMIC DNA]</scope>
    <source>
        <strain evidence="3">DMR45628</strain>
    </source>
</reference>
<protein>
    <submittedName>
        <fullName evidence="3">Zinc finger associated protein</fullName>
    </submittedName>
</protein>
<dbReference type="GO" id="GO:0003676">
    <property type="term" value="F:nucleic acid binding"/>
    <property type="evidence" value="ECO:0007669"/>
    <property type="project" value="InterPro"/>
</dbReference>
<organism evidence="3 4">
    <name type="scientific">Popillia japonica</name>
    <name type="common">Japanese beetle</name>
    <dbReference type="NCBI Taxonomy" id="7064"/>
    <lineage>
        <taxon>Eukaryota</taxon>
        <taxon>Metazoa</taxon>
        <taxon>Ecdysozoa</taxon>
        <taxon>Arthropoda</taxon>
        <taxon>Hexapoda</taxon>
        <taxon>Insecta</taxon>
        <taxon>Pterygota</taxon>
        <taxon>Neoptera</taxon>
        <taxon>Endopterygota</taxon>
        <taxon>Coleoptera</taxon>
        <taxon>Polyphaga</taxon>
        <taxon>Scarabaeiformia</taxon>
        <taxon>Scarabaeidae</taxon>
        <taxon>Rutelinae</taxon>
        <taxon>Popillia</taxon>
    </lineage>
</organism>
<feature type="region of interest" description="Disordered" evidence="1">
    <location>
        <begin position="1"/>
        <end position="81"/>
    </location>
</feature>
<proteinExistence type="predicted"/>
<evidence type="ECO:0000313" key="4">
    <source>
        <dbReference type="Proteomes" id="UP001458880"/>
    </source>
</evidence>
<keyword evidence="4" id="KW-1185">Reference proteome</keyword>
<dbReference type="Pfam" id="PF07530">
    <property type="entry name" value="PRE_C2HC"/>
    <property type="match status" value="1"/>
</dbReference>
<dbReference type="InterPro" id="IPR036875">
    <property type="entry name" value="Znf_CCHC_sf"/>
</dbReference>
<dbReference type="EMBL" id="JASPKY010000214">
    <property type="protein sequence ID" value="KAK9720017.1"/>
    <property type="molecule type" value="Genomic_DNA"/>
</dbReference>